<dbReference type="EMBL" id="JBHSPH010000002">
    <property type="protein sequence ID" value="MFC5862490.1"/>
    <property type="molecule type" value="Genomic_DNA"/>
</dbReference>
<evidence type="ECO:0000256" key="1">
    <source>
        <dbReference type="ARBA" id="ARBA00023015"/>
    </source>
</evidence>
<dbReference type="PANTHER" id="PTHR44846:SF1">
    <property type="entry name" value="MANNOSYL-D-GLYCERATE TRANSPORT_METABOLISM SYSTEM REPRESSOR MNGR-RELATED"/>
    <property type="match status" value="1"/>
</dbReference>
<dbReference type="SUPFAM" id="SSF64288">
    <property type="entry name" value="Chorismate lyase-like"/>
    <property type="match status" value="1"/>
</dbReference>
<accession>A0ABW1EEJ0</accession>
<dbReference type="InterPro" id="IPR011663">
    <property type="entry name" value="UTRA"/>
</dbReference>
<dbReference type="Pfam" id="PF07702">
    <property type="entry name" value="UTRA"/>
    <property type="match status" value="1"/>
</dbReference>
<keyword evidence="6" id="KW-1185">Reference proteome</keyword>
<dbReference type="PROSITE" id="PS50949">
    <property type="entry name" value="HTH_GNTR"/>
    <property type="match status" value="1"/>
</dbReference>
<dbReference type="InterPro" id="IPR012702">
    <property type="entry name" value="CP_lyase_PhnF"/>
</dbReference>
<dbReference type="PRINTS" id="PR00035">
    <property type="entry name" value="HTHGNTR"/>
</dbReference>
<proteinExistence type="predicted"/>
<dbReference type="SUPFAM" id="SSF46785">
    <property type="entry name" value="Winged helix' DNA-binding domain"/>
    <property type="match status" value="1"/>
</dbReference>
<dbReference type="InterPro" id="IPR000524">
    <property type="entry name" value="Tscrpt_reg_HTH_GntR"/>
</dbReference>
<protein>
    <submittedName>
        <fullName evidence="5">Phosphonate metabolism transcriptional regulator PhnF</fullName>
    </submittedName>
</protein>
<dbReference type="SMART" id="SM00345">
    <property type="entry name" value="HTH_GNTR"/>
    <property type="match status" value="1"/>
</dbReference>
<evidence type="ECO:0000313" key="6">
    <source>
        <dbReference type="Proteomes" id="UP001596091"/>
    </source>
</evidence>
<keyword evidence="3" id="KW-0804">Transcription</keyword>
<dbReference type="Pfam" id="PF00392">
    <property type="entry name" value="GntR"/>
    <property type="match status" value="1"/>
</dbReference>
<name>A0ABW1EEJ0_9BACT</name>
<reference evidence="6" key="1">
    <citation type="journal article" date="2019" name="Int. J. Syst. Evol. Microbiol.">
        <title>The Global Catalogue of Microorganisms (GCM) 10K type strain sequencing project: providing services to taxonomists for standard genome sequencing and annotation.</title>
        <authorList>
            <consortium name="The Broad Institute Genomics Platform"/>
            <consortium name="The Broad Institute Genome Sequencing Center for Infectious Disease"/>
            <person name="Wu L."/>
            <person name="Ma J."/>
        </authorList>
    </citation>
    <scope>NUCLEOTIDE SEQUENCE [LARGE SCALE GENOMIC DNA]</scope>
    <source>
        <strain evidence="6">JCM 4087</strain>
    </source>
</reference>
<comment type="caution">
    <text evidence="5">The sequence shown here is derived from an EMBL/GenBank/DDBJ whole genome shotgun (WGS) entry which is preliminary data.</text>
</comment>
<gene>
    <name evidence="5" type="primary">phnF</name>
    <name evidence="5" type="ORF">ACFPT7_09335</name>
</gene>
<organism evidence="5 6">
    <name type="scientific">Acidicapsa dinghuensis</name>
    <dbReference type="NCBI Taxonomy" id="2218256"/>
    <lineage>
        <taxon>Bacteria</taxon>
        <taxon>Pseudomonadati</taxon>
        <taxon>Acidobacteriota</taxon>
        <taxon>Terriglobia</taxon>
        <taxon>Terriglobales</taxon>
        <taxon>Acidobacteriaceae</taxon>
        <taxon>Acidicapsa</taxon>
    </lineage>
</organism>
<evidence type="ECO:0000313" key="5">
    <source>
        <dbReference type="EMBL" id="MFC5862490.1"/>
    </source>
</evidence>
<sequence>MSEALLYEKVEEVLAAEIATGELRPGDRLPSEDELLTRFGVSRITVRRAIQNLVQRGVVEIQRGRGTFVLAPRISQELTKLTGFVEDMMVHGRKASAKVLSRDEVAANATVARQLGISKGTRVVRIERVRLADSVPMSLDETYLPLAIGRQIVRNDLRVKPIFTLLEEKYGVPLTEAEYKLEASAASAHVAEALSIEENAPILRIERTTFTTDGRPIDYEMLSYRGDLIRFVTRLIRGAKTEPGHSTRRRLKA</sequence>
<dbReference type="Proteomes" id="UP001596091">
    <property type="component" value="Unassembled WGS sequence"/>
</dbReference>
<dbReference type="RefSeq" id="WP_263335844.1">
    <property type="nucleotide sequence ID" value="NZ_JAGSYH010000003.1"/>
</dbReference>
<evidence type="ECO:0000256" key="2">
    <source>
        <dbReference type="ARBA" id="ARBA00023125"/>
    </source>
</evidence>
<dbReference type="InterPro" id="IPR036388">
    <property type="entry name" value="WH-like_DNA-bd_sf"/>
</dbReference>
<keyword evidence="1" id="KW-0805">Transcription regulation</keyword>
<dbReference type="Gene3D" id="3.40.1410.10">
    <property type="entry name" value="Chorismate lyase-like"/>
    <property type="match status" value="1"/>
</dbReference>
<dbReference type="NCBIfam" id="TIGR02325">
    <property type="entry name" value="C_P_lyase_phnF"/>
    <property type="match status" value="1"/>
</dbReference>
<dbReference type="Gene3D" id="1.10.10.10">
    <property type="entry name" value="Winged helix-like DNA-binding domain superfamily/Winged helix DNA-binding domain"/>
    <property type="match status" value="1"/>
</dbReference>
<dbReference type="InterPro" id="IPR050679">
    <property type="entry name" value="Bact_HTH_transcr_reg"/>
</dbReference>
<dbReference type="SMART" id="SM00866">
    <property type="entry name" value="UTRA"/>
    <property type="match status" value="1"/>
</dbReference>
<keyword evidence="2" id="KW-0238">DNA-binding</keyword>
<dbReference type="InterPro" id="IPR028978">
    <property type="entry name" value="Chorismate_lyase_/UTRA_dom_sf"/>
</dbReference>
<feature type="domain" description="HTH gntR-type" evidence="4">
    <location>
        <begin position="4"/>
        <end position="72"/>
    </location>
</feature>
<evidence type="ECO:0000256" key="3">
    <source>
        <dbReference type="ARBA" id="ARBA00023163"/>
    </source>
</evidence>
<dbReference type="PANTHER" id="PTHR44846">
    <property type="entry name" value="MANNOSYL-D-GLYCERATE TRANSPORT/METABOLISM SYSTEM REPRESSOR MNGR-RELATED"/>
    <property type="match status" value="1"/>
</dbReference>
<dbReference type="CDD" id="cd07377">
    <property type="entry name" value="WHTH_GntR"/>
    <property type="match status" value="1"/>
</dbReference>
<evidence type="ECO:0000259" key="4">
    <source>
        <dbReference type="PROSITE" id="PS50949"/>
    </source>
</evidence>
<dbReference type="InterPro" id="IPR036390">
    <property type="entry name" value="WH_DNA-bd_sf"/>
</dbReference>